<evidence type="ECO:0000313" key="2">
    <source>
        <dbReference type="Proteomes" id="UP000640930"/>
    </source>
</evidence>
<dbReference type="InterPro" id="IPR019593">
    <property type="entry name" value="Spore_coat_protein_Z/Y"/>
</dbReference>
<sequence length="171" mass="18581">MGCGRNNNIGGTSHHHHEGCVCEVVKTILDIQNQAVNDDCDGCGTSCFLEPLGGLAFPSRQLADTRVFMLLNTNGLPFFAWYKSKLGGMHPSPFFRVEDAFDCCATLRVVAPVDMSEGDEVSLLNEDETGLSLCLIPDVCDFKKTETCLTVDLSAFAGVQCIKDTNLHICD</sequence>
<evidence type="ECO:0000313" key="1">
    <source>
        <dbReference type="EMBL" id="MBD8026656.1"/>
    </source>
</evidence>
<keyword evidence="1" id="KW-0946">Virion</keyword>
<organism evidence="1 2">
    <name type="scientific">Ureibacillus galli</name>
    <dbReference type="NCBI Taxonomy" id="2762222"/>
    <lineage>
        <taxon>Bacteria</taxon>
        <taxon>Bacillati</taxon>
        <taxon>Bacillota</taxon>
        <taxon>Bacilli</taxon>
        <taxon>Bacillales</taxon>
        <taxon>Caryophanaceae</taxon>
        <taxon>Ureibacillus</taxon>
    </lineage>
</organism>
<keyword evidence="2" id="KW-1185">Reference proteome</keyword>
<reference evidence="1 2" key="1">
    <citation type="submission" date="2020-08" db="EMBL/GenBank/DDBJ databases">
        <title>A Genomic Blueprint of the Chicken Gut Microbiome.</title>
        <authorList>
            <person name="Gilroy R."/>
            <person name="Ravi A."/>
            <person name="Getino M."/>
            <person name="Pursley I."/>
            <person name="Horton D.L."/>
            <person name="Alikhan N.-F."/>
            <person name="Baker D."/>
            <person name="Gharbi K."/>
            <person name="Hall N."/>
            <person name="Watson M."/>
            <person name="Adriaenssens E.M."/>
            <person name="Foster-Nyarko E."/>
            <person name="Jarju S."/>
            <person name="Secka A."/>
            <person name="Antonio M."/>
            <person name="Oren A."/>
            <person name="Chaudhuri R."/>
            <person name="La Ragione R.M."/>
            <person name="Hildebrand F."/>
            <person name="Pallen M.J."/>
        </authorList>
    </citation>
    <scope>NUCLEOTIDE SEQUENCE [LARGE SCALE GENOMIC DNA]</scope>
    <source>
        <strain evidence="1 2">Re31</strain>
    </source>
</reference>
<dbReference type="Proteomes" id="UP000640930">
    <property type="component" value="Unassembled WGS sequence"/>
</dbReference>
<dbReference type="Pfam" id="PF10612">
    <property type="entry name" value="Spore-coat_CotZ"/>
    <property type="match status" value="1"/>
</dbReference>
<name>A0ABR8XBQ4_9BACL</name>
<comment type="caution">
    <text evidence="1">The sequence shown here is derived from an EMBL/GenBank/DDBJ whole genome shotgun (WGS) entry which is preliminary data.</text>
</comment>
<protein>
    <submittedName>
        <fullName evidence="1">Spore coat protein CotZ</fullName>
    </submittedName>
</protein>
<accession>A0ABR8XBQ4</accession>
<gene>
    <name evidence="1" type="ORF">H9636_08300</name>
</gene>
<proteinExistence type="predicted"/>
<dbReference type="RefSeq" id="WP_191707152.1">
    <property type="nucleotide sequence ID" value="NZ_JACSQA010000009.1"/>
</dbReference>
<keyword evidence="1" id="KW-0167">Capsid protein</keyword>
<dbReference type="EMBL" id="JACSQA010000009">
    <property type="protein sequence ID" value="MBD8026656.1"/>
    <property type="molecule type" value="Genomic_DNA"/>
</dbReference>